<comment type="caution">
    <text evidence="2">The sequence shown here is derived from an EMBL/GenBank/DDBJ whole genome shotgun (WGS) entry which is preliminary data.</text>
</comment>
<evidence type="ECO:0000313" key="3">
    <source>
        <dbReference type="Proteomes" id="UP000190648"/>
    </source>
</evidence>
<dbReference type="Proteomes" id="UP000190648">
    <property type="component" value="Unassembled WGS sequence"/>
</dbReference>
<dbReference type="OrthoDB" id="1884734at2759"/>
<accession>A0A1V4JFB4</accession>
<proteinExistence type="predicted"/>
<dbReference type="EMBL" id="LSYS01007733">
    <property type="protein sequence ID" value="OPJ70754.1"/>
    <property type="molecule type" value="Genomic_DNA"/>
</dbReference>
<sequence length="159" mass="17761">MTLQVPAARKKLPRWVVAEQLVCTDPSAQVRRAVLEFIREMLSSGSQSCWPWDVVGHIFSEYSQSSSRLAAGGPFAWEPQEDRALRALHVDILGSLDVTQRGLSQLLWPRLLQYMVPAQCSGVLIPLSRCLRALLERRESAGCEEEEEPNAVDSQEQGS</sequence>
<dbReference type="Pfam" id="PF23210">
    <property type="entry name" value="HEAT_Maestro_2"/>
    <property type="match status" value="1"/>
</dbReference>
<feature type="domain" description="MROH2B-like HEAT-repeats" evidence="1">
    <location>
        <begin position="20"/>
        <end position="142"/>
    </location>
</feature>
<dbReference type="InterPro" id="IPR055408">
    <property type="entry name" value="HEAT_MROH2B-like"/>
</dbReference>
<name>A0A1V4JFB4_PATFA</name>
<dbReference type="AlphaFoldDB" id="A0A1V4JFB4"/>
<protein>
    <submittedName>
        <fullName evidence="2">Maestro heat-like repeat-containing protein family member 2B-like</fullName>
    </submittedName>
</protein>
<reference evidence="2 3" key="1">
    <citation type="submission" date="2016-02" db="EMBL/GenBank/DDBJ databases">
        <title>Band-tailed pigeon sequencing and assembly.</title>
        <authorList>
            <person name="Soares A.E."/>
            <person name="Novak B.J."/>
            <person name="Rice E.S."/>
            <person name="O'Connell B."/>
            <person name="Chang D."/>
            <person name="Weber S."/>
            <person name="Shapiro B."/>
        </authorList>
    </citation>
    <scope>NUCLEOTIDE SEQUENCE [LARGE SCALE GENOMIC DNA]</scope>
    <source>
        <strain evidence="2">BTP2013</strain>
        <tissue evidence="2">Blood</tissue>
    </source>
</reference>
<evidence type="ECO:0000313" key="2">
    <source>
        <dbReference type="EMBL" id="OPJ70754.1"/>
    </source>
</evidence>
<keyword evidence="3" id="KW-1185">Reference proteome</keyword>
<evidence type="ECO:0000259" key="1">
    <source>
        <dbReference type="Pfam" id="PF23210"/>
    </source>
</evidence>
<gene>
    <name evidence="2" type="ORF">AV530_007017</name>
</gene>
<organism evidence="2 3">
    <name type="scientific">Patagioenas fasciata monilis</name>
    <dbReference type="NCBI Taxonomy" id="372326"/>
    <lineage>
        <taxon>Eukaryota</taxon>
        <taxon>Metazoa</taxon>
        <taxon>Chordata</taxon>
        <taxon>Craniata</taxon>
        <taxon>Vertebrata</taxon>
        <taxon>Euteleostomi</taxon>
        <taxon>Archelosauria</taxon>
        <taxon>Archosauria</taxon>
        <taxon>Dinosauria</taxon>
        <taxon>Saurischia</taxon>
        <taxon>Theropoda</taxon>
        <taxon>Coelurosauria</taxon>
        <taxon>Aves</taxon>
        <taxon>Neognathae</taxon>
        <taxon>Neoaves</taxon>
        <taxon>Columbimorphae</taxon>
        <taxon>Columbiformes</taxon>
        <taxon>Columbidae</taxon>
        <taxon>Patagioenas</taxon>
    </lineage>
</organism>